<accession>A0A2M4B108</accession>
<dbReference type="AlphaFoldDB" id="A0A2M4B108"/>
<proteinExistence type="predicted"/>
<reference evidence="2" key="1">
    <citation type="submission" date="2018-01" db="EMBL/GenBank/DDBJ databases">
        <title>An insight into the sialome of Amazonian anophelines.</title>
        <authorList>
            <person name="Ribeiro J.M."/>
            <person name="Scarpassa V."/>
            <person name="Calvo E."/>
        </authorList>
    </citation>
    <scope>NUCLEOTIDE SEQUENCE</scope>
    <source>
        <tissue evidence="2">Salivary glands</tissue>
    </source>
</reference>
<protein>
    <submittedName>
        <fullName evidence="2">Putative secreted protein</fullName>
    </submittedName>
</protein>
<organism evidence="2">
    <name type="scientific">Anopheles triannulatus</name>
    <dbReference type="NCBI Taxonomy" id="58253"/>
    <lineage>
        <taxon>Eukaryota</taxon>
        <taxon>Metazoa</taxon>
        <taxon>Ecdysozoa</taxon>
        <taxon>Arthropoda</taxon>
        <taxon>Hexapoda</taxon>
        <taxon>Insecta</taxon>
        <taxon>Pterygota</taxon>
        <taxon>Neoptera</taxon>
        <taxon>Endopterygota</taxon>
        <taxon>Diptera</taxon>
        <taxon>Nematocera</taxon>
        <taxon>Culicoidea</taxon>
        <taxon>Culicidae</taxon>
        <taxon>Anophelinae</taxon>
        <taxon>Anopheles</taxon>
    </lineage>
</organism>
<keyword evidence="1" id="KW-0732">Signal</keyword>
<sequence>MSIFGFLFSTLLTISMLRRFSPVSVDAFFLRFSPGISSFTPIPRACFSLGRDSWNTPTEAVDAFTTFEAVMSCLAEAESGPTNPVRGVAIFFARAMFFIRATSFFATRSMRRSRFSLNISRYGSFCGTSNTQSRSFSALNRWYPYVGTHFSSTSSYTFLSLVRFLMPLACANSCHLVSGFGTGSFRARGSTVRGAGSLATIDSSTRSVGNSQTLLISSCTLSRVTSSTYCSRSSFSLSSSK</sequence>
<feature type="signal peptide" evidence="1">
    <location>
        <begin position="1"/>
        <end position="27"/>
    </location>
</feature>
<name>A0A2M4B108_9DIPT</name>
<feature type="chain" id="PRO_5014688759" evidence="1">
    <location>
        <begin position="28"/>
        <end position="241"/>
    </location>
</feature>
<dbReference type="EMBL" id="GGFK01013412">
    <property type="protein sequence ID" value="MBW46733.1"/>
    <property type="molecule type" value="Transcribed_RNA"/>
</dbReference>
<evidence type="ECO:0000256" key="1">
    <source>
        <dbReference type="SAM" id="SignalP"/>
    </source>
</evidence>
<evidence type="ECO:0000313" key="2">
    <source>
        <dbReference type="EMBL" id="MBW46733.1"/>
    </source>
</evidence>